<dbReference type="OrthoDB" id="661148at2759"/>
<gene>
    <name evidence="2" type="ORF">D0863_06802</name>
</gene>
<organism evidence="2 3">
    <name type="scientific">Hortaea werneckii</name>
    <name type="common">Black yeast</name>
    <name type="synonym">Cladosporium werneckii</name>
    <dbReference type="NCBI Taxonomy" id="91943"/>
    <lineage>
        <taxon>Eukaryota</taxon>
        <taxon>Fungi</taxon>
        <taxon>Dikarya</taxon>
        <taxon>Ascomycota</taxon>
        <taxon>Pezizomycotina</taxon>
        <taxon>Dothideomycetes</taxon>
        <taxon>Dothideomycetidae</taxon>
        <taxon>Mycosphaerellales</taxon>
        <taxon>Teratosphaeriaceae</taxon>
        <taxon>Hortaea</taxon>
    </lineage>
</organism>
<evidence type="ECO:0000313" key="3">
    <source>
        <dbReference type="Proteomes" id="UP000269276"/>
    </source>
</evidence>
<reference evidence="2 3" key="1">
    <citation type="journal article" date="2018" name="BMC Genomics">
        <title>Genomic evidence for intraspecific hybridization in a clonal and extremely halotolerant yeast.</title>
        <authorList>
            <person name="Gostincar C."/>
            <person name="Stajich J.E."/>
            <person name="Zupancic J."/>
            <person name="Zalar P."/>
            <person name="Gunde-Cimerman N."/>
        </authorList>
    </citation>
    <scope>NUCLEOTIDE SEQUENCE [LARGE SCALE GENOMIC DNA]</scope>
    <source>
        <strain evidence="2 3">EXF-2682</strain>
    </source>
</reference>
<accession>A0A3M7DX20</accession>
<feature type="compositionally biased region" description="Polar residues" evidence="1">
    <location>
        <begin position="391"/>
        <end position="413"/>
    </location>
</feature>
<evidence type="ECO:0000313" key="2">
    <source>
        <dbReference type="EMBL" id="RMY68921.1"/>
    </source>
</evidence>
<feature type="region of interest" description="Disordered" evidence="1">
    <location>
        <begin position="185"/>
        <end position="214"/>
    </location>
</feature>
<name>A0A3M7DX20_HORWE</name>
<comment type="caution">
    <text evidence="2">The sequence shown here is derived from an EMBL/GenBank/DDBJ whole genome shotgun (WGS) entry which is preliminary data.</text>
</comment>
<evidence type="ECO:0000256" key="1">
    <source>
        <dbReference type="SAM" id="MobiDB-lite"/>
    </source>
</evidence>
<feature type="compositionally biased region" description="Polar residues" evidence="1">
    <location>
        <begin position="185"/>
        <end position="210"/>
    </location>
</feature>
<protein>
    <submittedName>
        <fullName evidence="2">Uncharacterized protein</fullName>
    </submittedName>
</protein>
<feature type="compositionally biased region" description="Pro residues" evidence="1">
    <location>
        <begin position="416"/>
        <end position="425"/>
    </location>
</feature>
<sequence length="425" mass="46632">MDPFSITVGIVGLVDGGLSLSKDLKSKIDDFRNAEREVIELAHEIDLCTTLLDVLGDSLNEPENAYPKNIAKQTKRLVGDMRNVFKDVELLLAEFDYSAKASGKYMIKAETFRGHHDKLKSLQLSFVFMLSVCPAPRPVQSDDSIAPGNVGGPSGTFEGTIQHVPIYTGARDPKSGAPITYKATLTLQPSESQQASTGTDGRTDQASSGPDFSDRLEEAKKNKHLREKLAALTSNPFFSREAFGSMFGKRPPKAKVYRHAEPISIEPRMGMPMRSHSDAADVGFGAAEELGEGVPMHHPELSDPSKTADDRVEDILTYLFHDEEDESGEASPSASFDERHDQYEGPEGGILKVYPATDAEAKIPHYDALDDPYAEETIVNPDPRQARAHSPNANRPFSSNARLHAQSPPSRYSTPLPFPPQQRSR</sequence>
<proteinExistence type="predicted"/>
<feature type="region of interest" description="Disordered" evidence="1">
    <location>
        <begin position="320"/>
        <end position="350"/>
    </location>
</feature>
<dbReference type="Proteomes" id="UP000269276">
    <property type="component" value="Unassembled WGS sequence"/>
</dbReference>
<feature type="region of interest" description="Disordered" evidence="1">
    <location>
        <begin position="364"/>
        <end position="425"/>
    </location>
</feature>
<dbReference type="EMBL" id="QWIP01000218">
    <property type="protein sequence ID" value="RMY68921.1"/>
    <property type="molecule type" value="Genomic_DNA"/>
</dbReference>
<dbReference type="AlphaFoldDB" id="A0A3M7DX20"/>